<protein>
    <submittedName>
        <fullName evidence="1">Uncharacterized protein</fullName>
    </submittedName>
</protein>
<dbReference type="EMBL" id="BPLR01003627">
    <property type="protein sequence ID" value="GIX86905.1"/>
    <property type="molecule type" value="Genomic_DNA"/>
</dbReference>
<comment type="caution">
    <text evidence="1">The sequence shown here is derived from an EMBL/GenBank/DDBJ whole genome shotgun (WGS) entry which is preliminary data.</text>
</comment>
<gene>
    <name evidence="1" type="ORF">CEXT_649141</name>
</gene>
<dbReference type="AlphaFoldDB" id="A0AAV4NPR0"/>
<dbReference type="Proteomes" id="UP001054945">
    <property type="component" value="Unassembled WGS sequence"/>
</dbReference>
<evidence type="ECO:0000313" key="1">
    <source>
        <dbReference type="EMBL" id="GIX86905.1"/>
    </source>
</evidence>
<evidence type="ECO:0000313" key="2">
    <source>
        <dbReference type="Proteomes" id="UP001054945"/>
    </source>
</evidence>
<reference evidence="1 2" key="1">
    <citation type="submission" date="2021-06" db="EMBL/GenBank/DDBJ databases">
        <title>Caerostris extrusa draft genome.</title>
        <authorList>
            <person name="Kono N."/>
            <person name="Arakawa K."/>
        </authorList>
    </citation>
    <scope>NUCLEOTIDE SEQUENCE [LARGE SCALE GENOMIC DNA]</scope>
</reference>
<keyword evidence="2" id="KW-1185">Reference proteome</keyword>
<accession>A0AAV4NPR0</accession>
<organism evidence="1 2">
    <name type="scientific">Caerostris extrusa</name>
    <name type="common">Bark spider</name>
    <name type="synonym">Caerostris bankana</name>
    <dbReference type="NCBI Taxonomy" id="172846"/>
    <lineage>
        <taxon>Eukaryota</taxon>
        <taxon>Metazoa</taxon>
        <taxon>Ecdysozoa</taxon>
        <taxon>Arthropoda</taxon>
        <taxon>Chelicerata</taxon>
        <taxon>Arachnida</taxon>
        <taxon>Araneae</taxon>
        <taxon>Araneomorphae</taxon>
        <taxon>Entelegynae</taxon>
        <taxon>Araneoidea</taxon>
        <taxon>Araneidae</taxon>
        <taxon>Caerostris</taxon>
    </lineage>
</organism>
<name>A0AAV4NPR0_CAEEX</name>
<proteinExistence type="predicted"/>
<sequence length="163" mass="18956">MPPPGFEHYGDITRDREPTSLVHPQYHFVYFLVYEYHTLSPLDYCPIQEPVKDQSLKFYLTEDDKLNTLEIHYSFPTKGYFNNHNPPTKISASPTIQQYGLSMPTKKKEPFDNDVLGLFKIELRKLQVSGQDSLDVMKKGRKRGFRCGDLHFAQSGELAVHFR</sequence>